<dbReference type="Pfam" id="PF05135">
    <property type="entry name" value="Phage_connect_1"/>
    <property type="match status" value="1"/>
</dbReference>
<proteinExistence type="predicted"/>
<dbReference type="NCBIfam" id="TIGR02215">
    <property type="entry name" value="phage_chp_gp8"/>
    <property type="match status" value="1"/>
</dbReference>
<dbReference type="Gene3D" id="1.10.3230.30">
    <property type="entry name" value="Phage gp6-like head-tail connector protein"/>
    <property type="match status" value="1"/>
</dbReference>
<reference evidence="1 2" key="1">
    <citation type="submission" date="2018-06" db="EMBL/GenBank/DDBJ databases">
        <authorList>
            <consortium name="Pathogen Informatics"/>
            <person name="Doyle S."/>
        </authorList>
    </citation>
    <scope>NUCLEOTIDE SEQUENCE [LARGE SCALE GENOMIC DNA]</scope>
    <source>
        <strain evidence="1 2">NCTC13160</strain>
    </source>
</reference>
<sequence length="194" mass="21505">MPNKIFFPSTVGVGRPVTIERPAAEPLNLVEAKAHLRVDDDDEDELIEGAIVAARELLEHELNRPLLAQTCRVAIDEFPSGRILLWNDVTALVEVGYVDADGQQQALDLSSVRLLQRSYVVPRTSWPRGEQVTIKFKCGAFDEVAGVPDSCKAWMKLVLGTLYEQREIATADQTFALPGRFAAGLIDRYRAVTL</sequence>
<accession>A0A378YTG0</accession>
<dbReference type="RefSeq" id="WP_052408627.1">
    <property type="nucleotide sequence ID" value="NZ_CP009553.3"/>
</dbReference>
<dbReference type="InterPro" id="IPR011738">
    <property type="entry name" value="Phage_CHP"/>
</dbReference>
<evidence type="ECO:0000313" key="2">
    <source>
        <dbReference type="Proteomes" id="UP000254573"/>
    </source>
</evidence>
<gene>
    <name evidence="1" type="ORF">NCTC13160_03752</name>
</gene>
<dbReference type="KEGG" id="ppnm:LV28_19000"/>
<evidence type="ECO:0000313" key="1">
    <source>
        <dbReference type="EMBL" id="SUA80455.1"/>
    </source>
</evidence>
<dbReference type="InterPro" id="IPR006450">
    <property type="entry name" value="Phage_HK97_gp6-like"/>
</dbReference>
<dbReference type="Proteomes" id="UP000254573">
    <property type="component" value="Unassembled WGS sequence"/>
</dbReference>
<dbReference type="AlphaFoldDB" id="A0A378YTG0"/>
<name>A0A378YTG0_9BURK</name>
<protein>
    <submittedName>
        <fullName evidence="1">Phage gp6-like head-tail connector protein</fullName>
    </submittedName>
</protein>
<dbReference type="CDD" id="cd08054">
    <property type="entry name" value="gp6"/>
    <property type="match status" value="1"/>
</dbReference>
<dbReference type="NCBIfam" id="TIGR01560">
    <property type="entry name" value="put_DNA_pack"/>
    <property type="match status" value="1"/>
</dbReference>
<dbReference type="InterPro" id="IPR021146">
    <property type="entry name" value="Phage_gp6-like_head-tail"/>
</dbReference>
<dbReference type="EMBL" id="UGSG01000001">
    <property type="protein sequence ID" value="SUA80455.1"/>
    <property type="molecule type" value="Genomic_DNA"/>
</dbReference>
<dbReference type="OrthoDB" id="9135006at2"/>
<organism evidence="1 2">
    <name type="scientific">Pandoraea pnomenusa</name>
    <dbReference type="NCBI Taxonomy" id="93220"/>
    <lineage>
        <taxon>Bacteria</taxon>
        <taxon>Pseudomonadati</taxon>
        <taxon>Pseudomonadota</taxon>
        <taxon>Betaproteobacteria</taxon>
        <taxon>Burkholderiales</taxon>
        <taxon>Burkholderiaceae</taxon>
        <taxon>Pandoraea</taxon>
    </lineage>
</organism>